<evidence type="ECO:0000313" key="1">
    <source>
        <dbReference type="EMBL" id="UOO89831.1"/>
    </source>
</evidence>
<organism evidence="1 2">
    <name type="scientific">Vitreoscilla massiliensis</name>
    <dbReference type="NCBI Taxonomy" id="1689272"/>
    <lineage>
        <taxon>Bacteria</taxon>
        <taxon>Pseudomonadati</taxon>
        <taxon>Pseudomonadota</taxon>
        <taxon>Betaproteobacteria</taxon>
        <taxon>Neisseriales</taxon>
        <taxon>Neisseriaceae</taxon>
        <taxon>Vitreoscilla</taxon>
    </lineage>
</organism>
<accession>A0ABY4E218</accession>
<proteinExistence type="predicted"/>
<dbReference type="Proteomes" id="UP000832011">
    <property type="component" value="Chromosome"/>
</dbReference>
<keyword evidence="2" id="KW-1185">Reference proteome</keyword>
<sequence length="69" mass="7675">MSTLQLIKGKQQEISLHEKIAQLIARLSEHNKKHCLELIMALEAEERVLFLNAFMMAVTTLPDTAAAAA</sequence>
<reference evidence="1 2" key="1">
    <citation type="journal article" date="2022" name="Res Sq">
        <title>Evolution of multicellular longitudinally dividing oral cavity symbionts (Neisseriaceae).</title>
        <authorList>
            <person name="Nyongesa S."/>
            <person name="Weber P."/>
            <person name="Bernet E."/>
            <person name="Pullido F."/>
            <person name="Nieckarz M."/>
            <person name="Delaby M."/>
            <person name="Nieves C."/>
            <person name="Viehboeck T."/>
            <person name="Krause N."/>
            <person name="Rivera-Millot A."/>
            <person name="Nakamura A."/>
            <person name="Vischer N."/>
            <person name="VanNieuwenhze M."/>
            <person name="Brun Y."/>
            <person name="Cava F."/>
            <person name="Bulgheresi S."/>
            <person name="Veyrier F."/>
        </authorList>
    </citation>
    <scope>NUCLEOTIDE SEQUENCE [LARGE SCALE GENOMIC DNA]</scope>
    <source>
        <strain evidence="1 2">SN4</strain>
    </source>
</reference>
<evidence type="ECO:0000313" key="2">
    <source>
        <dbReference type="Proteomes" id="UP000832011"/>
    </source>
</evidence>
<protein>
    <submittedName>
        <fullName evidence="1">Uncharacterized protein</fullName>
    </submittedName>
</protein>
<gene>
    <name evidence="1" type="ORF">LVJ82_02240</name>
</gene>
<dbReference type="EMBL" id="CP091511">
    <property type="protein sequence ID" value="UOO89831.1"/>
    <property type="molecule type" value="Genomic_DNA"/>
</dbReference>
<name>A0ABY4E218_9NEIS</name>
<dbReference type="RefSeq" id="WP_058355637.1">
    <property type="nucleotide sequence ID" value="NZ_CABKVG010000007.1"/>
</dbReference>